<evidence type="ECO:0000313" key="3">
    <source>
        <dbReference type="Proteomes" id="UP000264531"/>
    </source>
</evidence>
<dbReference type="GeneID" id="54999346"/>
<evidence type="ECO:0000313" key="2">
    <source>
        <dbReference type="EMBL" id="AXQ64808.1"/>
    </source>
</evidence>
<dbReference type="RefSeq" id="YP_009808444.1">
    <property type="nucleotide sequence ID" value="NC_048040.1"/>
</dbReference>
<proteinExistence type="predicted"/>
<sequence>MTFSRNQHAINVSLSGASRTVAAMAAVRTAGNLLAWGASAIVWVIALAAEVFTRRKIRRHTADLAYQTARAECHCHCCEGTGLLG</sequence>
<keyword evidence="1" id="KW-0472">Membrane</keyword>
<name>A0A385E1M2_9CAUD</name>
<keyword evidence="1" id="KW-0812">Transmembrane</keyword>
<dbReference type="EMBL" id="MH651185">
    <property type="protein sequence ID" value="AXQ64808.1"/>
    <property type="molecule type" value="Genomic_DNA"/>
</dbReference>
<feature type="transmembrane region" description="Helical" evidence="1">
    <location>
        <begin position="33"/>
        <end position="52"/>
    </location>
</feature>
<keyword evidence="3" id="KW-1185">Reference proteome</keyword>
<gene>
    <name evidence="2" type="primary">103</name>
    <name evidence="2" type="ORF">SEA_PHISTORY_103</name>
</gene>
<dbReference type="KEGG" id="vg:54999346"/>
<protein>
    <submittedName>
        <fullName evidence="2">Uncharacterized protein</fullName>
    </submittedName>
</protein>
<keyword evidence="1" id="KW-1133">Transmembrane helix</keyword>
<reference evidence="2 3" key="1">
    <citation type="submission" date="2018-07" db="EMBL/GenBank/DDBJ databases">
        <authorList>
            <person name="Washington J.M."/>
            <person name="Garlena R.A."/>
            <person name="Russell D.A."/>
            <person name="Pope W.H."/>
            <person name="Jacobs-Sera D."/>
            <person name="Hatfull G.F."/>
        </authorList>
    </citation>
    <scope>NUCLEOTIDE SEQUENCE [LARGE SCALE GENOMIC DNA]</scope>
</reference>
<evidence type="ECO:0000256" key="1">
    <source>
        <dbReference type="SAM" id="Phobius"/>
    </source>
</evidence>
<dbReference type="Proteomes" id="UP000264531">
    <property type="component" value="Segment"/>
</dbReference>
<organism evidence="2 3">
    <name type="scientific">Gordonia phage Phistory</name>
    <dbReference type="NCBI Taxonomy" id="2301694"/>
    <lineage>
        <taxon>Viruses</taxon>
        <taxon>Duplodnaviria</taxon>
        <taxon>Heunggongvirae</taxon>
        <taxon>Uroviricota</taxon>
        <taxon>Caudoviricetes</taxon>
        <taxon>Langleyhallvirinae</taxon>
        <taxon>Phistoryvirus</taxon>
        <taxon>Phistoryvirus phistory</taxon>
    </lineage>
</organism>
<accession>A0A385E1M2</accession>